<dbReference type="OrthoDB" id="3649617at2759"/>
<feature type="signal peptide" evidence="1">
    <location>
        <begin position="1"/>
        <end position="20"/>
    </location>
</feature>
<sequence>MAKIPAALLSLSLLVASATTHPTSSPTDPTCLANEATQSIASRFIVLFTTDPTTGKILNGEDFILSLVTPDFQWYAADSYVCSTPDKHDCHLVGPDQPFLGSRDQLIQSLKGTNESDAKTPYTNYQAGVLHAFASCDEIAVRFQGTGKANSQAAAVTVPQDTPIKWQGTISLKVELETRLVKKSESSEDTLTVLSQLGVQNLTEYFFQL</sequence>
<dbReference type="EMBL" id="PNEN01001779">
    <property type="protein sequence ID" value="PPJ50647.1"/>
    <property type="molecule type" value="Genomic_DNA"/>
</dbReference>
<comment type="caution">
    <text evidence="3">The sequence shown here is derived from an EMBL/GenBank/DDBJ whole genome shotgun (WGS) entry which is preliminary data.</text>
</comment>
<accession>A0A2S6BT56</accession>
<dbReference type="Gene3D" id="3.10.450.50">
    <property type="match status" value="1"/>
</dbReference>
<name>A0A2S6BT56_9PEZI</name>
<keyword evidence="4" id="KW-1185">Reference proteome</keyword>
<feature type="chain" id="PRO_5015496857" description="NTF2-like domain-containing protein" evidence="1">
    <location>
        <begin position="21"/>
        <end position="209"/>
    </location>
</feature>
<evidence type="ECO:0000313" key="3">
    <source>
        <dbReference type="EMBL" id="PPJ50647.1"/>
    </source>
</evidence>
<evidence type="ECO:0000259" key="2">
    <source>
        <dbReference type="Pfam" id="PF26534"/>
    </source>
</evidence>
<dbReference type="Pfam" id="PF26534">
    <property type="entry name" value="NTF2_7"/>
    <property type="match status" value="1"/>
</dbReference>
<proteinExistence type="predicted"/>
<reference evidence="4" key="1">
    <citation type="journal article" date="2017" name="bioRxiv">
        <title>Conservation of a gene cluster reveals novel cercosporin biosynthetic mechanisms and extends production to the genus Colletotrichum.</title>
        <authorList>
            <person name="de Jonge R."/>
            <person name="Ebert M.K."/>
            <person name="Huitt-Roehl C.R."/>
            <person name="Pal P."/>
            <person name="Suttle J.C."/>
            <person name="Spanner R.E."/>
            <person name="Neubauer J.D."/>
            <person name="Jurick W.M.II."/>
            <person name="Stott K.A."/>
            <person name="Secor G.A."/>
            <person name="Thomma B.P.H.J."/>
            <person name="Van de Peer Y."/>
            <person name="Townsend C.A."/>
            <person name="Bolton M.D."/>
        </authorList>
    </citation>
    <scope>NUCLEOTIDE SEQUENCE [LARGE SCALE GENOMIC DNA]</scope>
    <source>
        <strain evidence="4">CBS538.71</strain>
    </source>
</reference>
<protein>
    <recommendedName>
        <fullName evidence="2">NTF2-like domain-containing protein</fullName>
    </recommendedName>
</protein>
<evidence type="ECO:0000313" key="4">
    <source>
        <dbReference type="Proteomes" id="UP000237631"/>
    </source>
</evidence>
<dbReference type="Proteomes" id="UP000237631">
    <property type="component" value="Unassembled WGS sequence"/>
</dbReference>
<evidence type="ECO:0000256" key="1">
    <source>
        <dbReference type="SAM" id="SignalP"/>
    </source>
</evidence>
<gene>
    <name evidence="3" type="ORF">CBER1_05241</name>
</gene>
<dbReference type="AlphaFoldDB" id="A0A2S6BT56"/>
<dbReference type="InterPro" id="IPR058645">
    <property type="entry name" value="NTF2-like_dom_7"/>
</dbReference>
<organism evidence="3 4">
    <name type="scientific">Cercospora berteroae</name>
    <dbReference type="NCBI Taxonomy" id="357750"/>
    <lineage>
        <taxon>Eukaryota</taxon>
        <taxon>Fungi</taxon>
        <taxon>Dikarya</taxon>
        <taxon>Ascomycota</taxon>
        <taxon>Pezizomycotina</taxon>
        <taxon>Dothideomycetes</taxon>
        <taxon>Dothideomycetidae</taxon>
        <taxon>Mycosphaerellales</taxon>
        <taxon>Mycosphaerellaceae</taxon>
        <taxon>Cercospora</taxon>
    </lineage>
</organism>
<feature type="domain" description="NTF2-like" evidence="2">
    <location>
        <begin position="30"/>
        <end position="199"/>
    </location>
</feature>
<keyword evidence="1" id="KW-0732">Signal</keyword>